<protein>
    <recommendedName>
        <fullName evidence="7">RWD domain-containing protein</fullName>
    </recommendedName>
</protein>
<dbReference type="PROSITE" id="PS50908">
    <property type="entry name" value="RWD"/>
    <property type="match status" value="1"/>
</dbReference>
<evidence type="ECO:0000256" key="4">
    <source>
        <dbReference type="ARBA" id="ARBA00022491"/>
    </source>
</evidence>
<gene>
    <name evidence="8" type="ORF">HG537_0F00750</name>
</gene>
<dbReference type="GO" id="GO:0005737">
    <property type="term" value="C:cytoplasm"/>
    <property type="evidence" value="ECO:0007669"/>
    <property type="project" value="UniProtKB-SubCell"/>
</dbReference>
<sequence>MNANHEELLQELESIDAIYPGYMTVHTADSTIVSIKVPQHEYVTVQISFPANYPSGNSPRVMELRFDDNSRLVSQDAKFLLNLFQEVMDSAFYQNGRNAVCVFDFLTELDGVLYMEPEQNPGAVEKIVLPTDPFEHWYASRPITDRGSTFMGFATRVSSETEAFQRLETLKTDSKIRKGNHAMCAWRIKQRSHDDKREIIFQDSDDDGETAAGSRMLHLITIMDVWNVMVVVVRWFNGTHLGPDRFKHINSAAREAVLNAGF</sequence>
<accession>A0A7H9HU93</accession>
<dbReference type="InterPro" id="IPR006575">
    <property type="entry name" value="RWD_dom"/>
</dbReference>
<feature type="domain" description="RWD" evidence="7">
    <location>
        <begin position="10"/>
        <end position="116"/>
    </location>
</feature>
<keyword evidence="9" id="KW-1185">Reference proteome</keyword>
<dbReference type="PANTHER" id="PTHR16301">
    <property type="entry name" value="IMPACT-RELATED"/>
    <property type="match status" value="1"/>
</dbReference>
<dbReference type="EMBL" id="CP059272">
    <property type="protein sequence ID" value="QLQ81314.1"/>
    <property type="molecule type" value="Genomic_DNA"/>
</dbReference>
<proteinExistence type="inferred from homology"/>
<evidence type="ECO:0000256" key="1">
    <source>
        <dbReference type="ARBA" id="ARBA00004496"/>
    </source>
</evidence>
<evidence type="ECO:0000313" key="8">
    <source>
        <dbReference type="EMBL" id="QLQ81314.1"/>
    </source>
</evidence>
<dbReference type="Gene3D" id="3.30.230.30">
    <property type="entry name" value="Impact, N-terminal domain"/>
    <property type="match status" value="1"/>
</dbReference>
<organism evidence="8 9">
    <name type="scientific">Torulaspora globosa</name>
    <dbReference type="NCBI Taxonomy" id="48254"/>
    <lineage>
        <taxon>Eukaryota</taxon>
        <taxon>Fungi</taxon>
        <taxon>Dikarya</taxon>
        <taxon>Ascomycota</taxon>
        <taxon>Saccharomycotina</taxon>
        <taxon>Saccharomycetes</taxon>
        <taxon>Saccharomycetales</taxon>
        <taxon>Saccharomycetaceae</taxon>
        <taxon>Torulaspora</taxon>
    </lineage>
</organism>
<dbReference type="Pfam" id="PF05773">
    <property type="entry name" value="RWD"/>
    <property type="match status" value="1"/>
</dbReference>
<dbReference type="SMART" id="SM00591">
    <property type="entry name" value="RWD"/>
    <property type="match status" value="1"/>
</dbReference>
<dbReference type="SUPFAM" id="SSF54495">
    <property type="entry name" value="UBC-like"/>
    <property type="match status" value="1"/>
</dbReference>
<dbReference type="GO" id="GO:0006446">
    <property type="term" value="P:regulation of translational initiation"/>
    <property type="evidence" value="ECO:0007669"/>
    <property type="project" value="TreeGrafter"/>
</dbReference>
<evidence type="ECO:0000313" key="9">
    <source>
        <dbReference type="Proteomes" id="UP000510647"/>
    </source>
</evidence>
<dbReference type="OrthoDB" id="69641at2759"/>
<evidence type="ECO:0000256" key="3">
    <source>
        <dbReference type="ARBA" id="ARBA00022490"/>
    </source>
</evidence>
<comment type="subcellular location">
    <subcellularLocation>
        <location evidence="1">Cytoplasm</location>
    </subcellularLocation>
</comment>
<evidence type="ECO:0000259" key="7">
    <source>
        <dbReference type="PROSITE" id="PS50908"/>
    </source>
</evidence>
<dbReference type="GO" id="GO:0140469">
    <property type="term" value="P:GCN2-mediated signaling"/>
    <property type="evidence" value="ECO:0007669"/>
    <property type="project" value="TreeGrafter"/>
</dbReference>
<dbReference type="AlphaFoldDB" id="A0A7H9HU93"/>
<keyword evidence="5" id="KW-0810">Translation regulation</keyword>
<keyword evidence="6" id="KW-0346">Stress response</keyword>
<dbReference type="Gene3D" id="3.10.110.10">
    <property type="entry name" value="Ubiquitin Conjugating Enzyme"/>
    <property type="match status" value="1"/>
</dbReference>
<keyword evidence="3" id="KW-0963">Cytoplasm</keyword>
<dbReference type="Proteomes" id="UP000510647">
    <property type="component" value="Chromosome 6"/>
</dbReference>
<evidence type="ECO:0000256" key="2">
    <source>
        <dbReference type="ARBA" id="ARBA00007665"/>
    </source>
</evidence>
<dbReference type="PANTHER" id="PTHR16301:SF25">
    <property type="entry name" value="PROTEIN IMPACT"/>
    <property type="match status" value="1"/>
</dbReference>
<dbReference type="CDD" id="cd23822">
    <property type="entry name" value="RWD_ScYIH1-like"/>
    <property type="match status" value="1"/>
</dbReference>
<reference evidence="8 9" key="1">
    <citation type="submission" date="2020-06" db="EMBL/GenBank/DDBJ databases">
        <title>The yeast mating-type switching endonuclease HO is a domesticated member of an unorthodox homing genetic element family.</title>
        <authorList>
            <person name="Coughlan A.Y."/>
            <person name="Lombardi L."/>
            <person name="Braun-Galleani S."/>
            <person name="Martos A.R."/>
            <person name="Galeote V."/>
            <person name="Bigey F."/>
            <person name="Dequin S."/>
            <person name="Byrne K.P."/>
            <person name="Wolfe K.H."/>
        </authorList>
    </citation>
    <scope>NUCLEOTIDE SEQUENCE [LARGE SCALE GENOMIC DNA]</scope>
    <source>
        <strain evidence="8 9">CBS2947</strain>
    </source>
</reference>
<evidence type="ECO:0000256" key="5">
    <source>
        <dbReference type="ARBA" id="ARBA00022845"/>
    </source>
</evidence>
<dbReference type="InterPro" id="IPR016135">
    <property type="entry name" value="UBQ-conjugating_enzyme/RWD"/>
</dbReference>
<keyword evidence="4" id="KW-0678">Repressor</keyword>
<dbReference type="InterPro" id="IPR001498">
    <property type="entry name" value="Impact_N"/>
</dbReference>
<name>A0A7H9HU93_9SACH</name>
<dbReference type="InterPro" id="IPR023582">
    <property type="entry name" value="Impact"/>
</dbReference>
<dbReference type="SUPFAM" id="SSF54211">
    <property type="entry name" value="Ribosomal protein S5 domain 2-like"/>
    <property type="match status" value="1"/>
</dbReference>
<dbReference type="InterPro" id="IPR036956">
    <property type="entry name" value="Impact_N_sf"/>
</dbReference>
<comment type="similarity">
    <text evidence="2">Belongs to the IMPACT family.</text>
</comment>
<dbReference type="Pfam" id="PF01205">
    <property type="entry name" value="Impact_N"/>
    <property type="match status" value="1"/>
</dbReference>
<evidence type="ECO:0000256" key="6">
    <source>
        <dbReference type="ARBA" id="ARBA00023016"/>
    </source>
</evidence>
<dbReference type="InterPro" id="IPR020568">
    <property type="entry name" value="Ribosomal_Su5_D2-typ_SF"/>
</dbReference>